<comment type="subcellular location">
    <subcellularLocation>
        <location evidence="2">Cytoplasm</location>
    </subcellularLocation>
</comment>
<dbReference type="PROSITE" id="PS01245">
    <property type="entry name" value="RIO1"/>
    <property type="match status" value="1"/>
</dbReference>
<keyword evidence="10" id="KW-0808">Transferase</keyword>
<dbReference type="PANTHER" id="PTHR45723">
    <property type="entry name" value="SERINE/THREONINE-PROTEIN KINASE RIO1"/>
    <property type="match status" value="1"/>
</dbReference>
<dbReference type="GO" id="GO:0005737">
    <property type="term" value="C:cytoplasm"/>
    <property type="evidence" value="ECO:0007669"/>
    <property type="project" value="UniProtKB-SubCell"/>
</dbReference>
<dbReference type="EMBL" id="JARKIK010000041">
    <property type="protein sequence ID" value="KAK8737880.1"/>
    <property type="molecule type" value="Genomic_DNA"/>
</dbReference>
<dbReference type="InterPro" id="IPR018934">
    <property type="entry name" value="RIO_dom"/>
</dbReference>
<keyword evidence="16" id="KW-0391">Immunity</keyword>
<evidence type="ECO:0000256" key="18">
    <source>
        <dbReference type="ARBA" id="ARBA00047899"/>
    </source>
</evidence>
<gene>
    <name evidence="25" type="ORF">OTU49_004290</name>
</gene>
<evidence type="ECO:0000256" key="14">
    <source>
        <dbReference type="ARBA" id="ARBA00022840"/>
    </source>
</evidence>
<dbReference type="EC" id="2.7.11.1" evidence="4"/>
<dbReference type="SUPFAM" id="SSF56112">
    <property type="entry name" value="Protein kinase-like (PK-like)"/>
    <property type="match status" value="1"/>
</dbReference>
<dbReference type="EMBL" id="JARKIK010000041">
    <property type="protein sequence ID" value="KAK8737881.1"/>
    <property type="molecule type" value="Genomic_DNA"/>
</dbReference>
<organism evidence="25 26">
    <name type="scientific">Cherax quadricarinatus</name>
    <name type="common">Australian red claw crayfish</name>
    <dbReference type="NCBI Taxonomy" id="27406"/>
    <lineage>
        <taxon>Eukaryota</taxon>
        <taxon>Metazoa</taxon>
        <taxon>Ecdysozoa</taxon>
        <taxon>Arthropoda</taxon>
        <taxon>Crustacea</taxon>
        <taxon>Multicrustacea</taxon>
        <taxon>Malacostraca</taxon>
        <taxon>Eumalacostraca</taxon>
        <taxon>Eucarida</taxon>
        <taxon>Decapoda</taxon>
        <taxon>Pleocyemata</taxon>
        <taxon>Astacidea</taxon>
        <taxon>Parastacoidea</taxon>
        <taxon>Parastacidae</taxon>
        <taxon>Cherax</taxon>
    </lineage>
</organism>
<feature type="compositionally biased region" description="Acidic residues" evidence="23">
    <location>
        <begin position="546"/>
        <end position="560"/>
    </location>
</feature>
<dbReference type="FunFam" id="3.30.200.20:FF:000200">
    <property type="entry name" value="Serine/threonine-protein kinase RIO3"/>
    <property type="match status" value="1"/>
</dbReference>
<name>A0AAW0XDS5_CHEQU</name>
<evidence type="ECO:0000256" key="1">
    <source>
        <dbReference type="ARBA" id="ARBA00001946"/>
    </source>
</evidence>
<proteinExistence type="inferred from homology"/>
<evidence type="ECO:0000313" key="26">
    <source>
        <dbReference type="Proteomes" id="UP001445076"/>
    </source>
</evidence>
<evidence type="ECO:0000256" key="2">
    <source>
        <dbReference type="ARBA" id="ARBA00004496"/>
    </source>
</evidence>
<dbReference type="InterPro" id="IPR018935">
    <property type="entry name" value="RIO_kinase_CS"/>
</dbReference>
<evidence type="ECO:0000256" key="10">
    <source>
        <dbReference type="ARBA" id="ARBA00022679"/>
    </source>
</evidence>
<evidence type="ECO:0000256" key="22">
    <source>
        <dbReference type="ARBA" id="ARBA00076006"/>
    </source>
</evidence>
<keyword evidence="9" id="KW-0399">Innate immunity</keyword>
<evidence type="ECO:0000256" key="17">
    <source>
        <dbReference type="ARBA" id="ARBA00023118"/>
    </source>
</evidence>
<evidence type="ECO:0000256" key="20">
    <source>
        <dbReference type="ARBA" id="ARBA00064322"/>
    </source>
</evidence>
<evidence type="ECO:0000256" key="8">
    <source>
        <dbReference type="ARBA" id="ARBA00022553"/>
    </source>
</evidence>
<evidence type="ECO:0000256" key="11">
    <source>
        <dbReference type="ARBA" id="ARBA00022723"/>
    </source>
</evidence>
<comment type="subunit">
    <text evidence="20">Interacts with CASP10. Interacts with IRF3; RIOK3 probably mediates the interaction of TBK1 with IRF3. Associated with 40S pre-ribosomal particles.</text>
</comment>
<comment type="catalytic activity">
    <reaction evidence="18">
        <text>L-threonyl-[protein] + ATP = O-phospho-L-threonyl-[protein] + ADP + H(+)</text>
        <dbReference type="Rhea" id="RHEA:46608"/>
        <dbReference type="Rhea" id="RHEA-COMP:11060"/>
        <dbReference type="Rhea" id="RHEA-COMP:11605"/>
        <dbReference type="ChEBI" id="CHEBI:15378"/>
        <dbReference type="ChEBI" id="CHEBI:30013"/>
        <dbReference type="ChEBI" id="CHEBI:30616"/>
        <dbReference type="ChEBI" id="CHEBI:61977"/>
        <dbReference type="ChEBI" id="CHEBI:456216"/>
        <dbReference type="EC" id="2.7.11.1"/>
    </reaction>
</comment>
<evidence type="ECO:0000256" key="12">
    <source>
        <dbReference type="ARBA" id="ARBA00022741"/>
    </source>
</evidence>
<evidence type="ECO:0000256" key="9">
    <source>
        <dbReference type="ARBA" id="ARBA00022588"/>
    </source>
</evidence>
<keyword evidence="13" id="KW-0418">Kinase</keyword>
<dbReference type="InterPro" id="IPR000687">
    <property type="entry name" value="RIO_kinase"/>
</dbReference>
<dbReference type="SMART" id="SM00090">
    <property type="entry name" value="RIO"/>
    <property type="match status" value="1"/>
</dbReference>
<keyword evidence="11" id="KW-0479">Metal-binding</keyword>
<dbReference type="GO" id="GO:0045087">
    <property type="term" value="P:innate immune response"/>
    <property type="evidence" value="ECO:0007669"/>
    <property type="project" value="UniProtKB-KW"/>
</dbReference>
<dbReference type="Gene3D" id="1.10.510.10">
    <property type="entry name" value="Transferase(Phosphotransferase) domain 1"/>
    <property type="match status" value="1"/>
</dbReference>
<dbReference type="GO" id="GO:0046872">
    <property type="term" value="F:metal ion binding"/>
    <property type="evidence" value="ECO:0007669"/>
    <property type="project" value="UniProtKB-KW"/>
</dbReference>
<feature type="domain" description="RIO kinase" evidence="24">
    <location>
        <begin position="248"/>
        <end position="491"/>
    </location>
</feature>
<reference evidence="25" key="2">
    <citation type="submission" date="2024-01" db="EMBL/GenBank/DDBJ databases">
        <authorList>
            <person name="He J."/>
            <person name="Wang M."/>
            <person name="Zheng J."/>
            <person name="Liu Z."/>
        </authorList>
    </citation>
    <scope>NUCLEOTIDE SEQUENCE</scope>
    <source>
        <strain evidence="25">ZL_2023a</strain>
        <tissue evidence="25">Muscle</tissue>
    </source>
</reference>
<dbReference type="GO" id="GO:0051607">
    <property type="term" value="P:defense response to virus"/>
    <property type="evidence" value="ECO:0007669"/>
    <property type="project" value="UniProtKB-KW"/>
</dbReference>
<evidence type="ECO:0000256" key="7">
    <source>
        <dbReference type="ARBA" id="ARBA00022527"/>
    </source>
</evidence>
<keyword evidence="6" id="KW-0690">Ribosome biogenesis</keyword>
<sequence length="665" mass="75911">MAASAELAQPMLENPPISNTLPTPKLAWGGAGMAGACGAAALVSSQKESSISFRDLMSEDVAKDIQEKENEAYCKSLSDDKKDLANLINLKESEDTTDDLILAQMLQYEYDREYDQQLNREERQYNGNSKVSVSFNKFKICPTWYGPDSDDELPEVDDENRAIDSFEERERGEPVIPACGYVKQGTKFVTKHDLKICGRRNAERIMNLPPGINTGDGGGFDMNLPNKVFNKLYRSALTDMRRKHRVHDKVEKATSEMALDPKTRLVIFKLVNNAVLESVNGIISTGKEAVIFHAQLGENEDKTAPEDCAVKVFKTTLTDFKTRERYIRDDYRFKDRMTKNNTQKFIRLWAEKEYHNLRRLQSAKIPSPEPMFIKQHVLLMSFIGSNHQAAPKLKEACLSFSDLCLAYDQVVKAMKTMFHGCHLVHADLSEYNILWHDNKCWIIDVGQAVEPTHPRALHFLYRDCSNIIKFFHSKGLPDLPSPLQLFEKVSNISLPGTDESASRMIEEYETHQELWREGMSGVNDQFEFLWKDIQAEENWRKRLNKEEDDEEEEEEDEQEEKELPDKISKDEKELKEPLQNQSNNQQMAIRCNGEKLLEEKKFTDIPAKDYSITEGKGPESSAVSTTKVTQDPVSAEQLHSSAASRSSAKNFEKHGKKKSKSKKNK</sequence>
<comment type="similarity">
    <text evidence="3">Belongs to the protein kinase superfamily. RIO-type Ser/Thr kinase family.</text>
</comment>
<feature type="compositionally biased region" description="Basic and acidic residues" evidence="23">
    <location>
        <begin position="561"/>
        <end position="576"/>
    </location>
</feature>
<comment type="cofactor">
    <cofactor evidence="1">
        <name>Mg(2+)</name>
        <dbReference type="ChEBI" id="CHEBI:18420"/>
    </cofactor>
</comment>
<evidence type="ECO:0000256" key="15">
    <source>
        <dbReference type="ARBA" id="ARBA00022842"/>
    </source>
</evidence>
<dbReference type="FunFam" id="1.10.510.10:FF:000254">
    <property type="entry name" value="Serine/threonine-protein kinase RIO3"/>
    <property type="match status" value="1"/>
</dbReference>
<feature type="compositionally biased region" description="Polar residues" evidence="23">
    <location>
        <begin position="578"/>
        <end position="587"/>
    </location>
</feature>
<protein>
    <recommendedName>
        <fullName evidence="21">Serine/threonine-protein kinase RIO3</fullName>
        <ecNumber evidence="4">2.7.11.1</ecNumber>
    </recommendedName>
    <alternativeName>
        <fullName evidence="22">RIO kinase 3</fullName>
    </alternativeName>
</protein>
<evidence type="ECO:0000256" key="3">
    <source>
        <dbReference type="ARBA" id="ARBA00009196"/>
    </source>
</evidence>
<evidence type="ECO:0000256" key="5">
    <source>
        <dbReference type="ARBA" id="ARBA00022490"/>
    </source>
</evidence>
<keyword evidence="7" id="KW-0723">Serine/threonine-protein kinase</keyword>
<evidence type="ECO:0000256" key="4">
    <source>
        <dbReference type="ARBA" id="ARBA00012513"/>
    </source>
</evidence>
<comment type="caution">
    <text evidence="25">The sequence shown here is derived from an EMBL/GenBank/DDBJ whole genome shotgun (WGS) entry which is preliminary data.</text>
</comment>
<evidence type="ECO:0000259" key="24">
    <source>
        <dbReference type="SMART" id="SM00090"/>
    </source>
</evidence>
<dbReference type="GO" id="GO:0042254">
    <property type="term" value="P:ribosome biogenesis"/>
    <property type="evidence" value="ECO:0007669"/>
    <property type="project" value="UniProtKB-KW"/>
</dbReference>
<keyword evidence="17" id="KW-0051">Antiviral defense</keyword>
<reference evidence="25 26" key="1">
    <citation type="journal article" date="2024" name="BMC Genomics">
        <title>Genome assembly of redclaw crayfish (Cherax quadricarinatus) provides insights into its immune adaptation and hypoxia tolerance.</title>
        <authorList>
            <person name="Liu Z."/>
            <person name="Zheng J."/>
            <person name="Li H."/>
            <person name="Fang K."/>
            <person name="Wang S."/>
            <person name="He J."/>
            <person name="Zhou D."/>
            <person name="Weng S."/>
            <person name="Chi M."/>
            <person name="Gu Z."/>
            <person name="He J."/>
            <person name="Li F."/>
            <person name="Wang M."/>
        </authorList>
    </citation>
    <scope>NUCLEOTIDE SEQUENCE [LARGE SCALE GENOMIC DNA]</scope>
    <source>
        <strain evidence="25">ZL_2023a</strain>
    </source>
</reference>
<dbReference type="GO" id="GO:0005524">
    <property type="term" value="F:ATP binding"/>
    <property type="evidence" value="ECO:0007669"/>
    <property type="project" value="UniProtKB-KW"/>
</dbReference>
<accession>A0AAW0XDS5</accession>
<dbReference type="Pfam" id="PF01163">
    <property type="entry name" value="RIO1"/>
    <property type="match status" value="1"/>
</dbReference>
<dbReference type="AlphaFoldDB" id="A0AAW0XDS5"/>
<feature type="compositionally biased region" description="Basic and acidic residues" evidence="23">
    <location>
        <begin position="592"/>
        <end position="607"/>
    </location>
</feature>
<feature type="compositionally biased region" description="Polar residues" evidence="23">
    <location>
        <begin position="621"/>
        <end position="648"/>
    </location>
</feature>
<evidence type="ECO:0000256" key="6">
    <source>
        <dbReference type="ARBA" id="ARBA00022517"/>
    </source>
</evidence>
<dbReference type="InterPro" id="IPR051272">
    <property type="entry name" value="RIO-type_Ser/Thr_kinase"/>
</dbReference>
<feature type="compositionally biased region" description="Basic residues" evidence="23">
    <location>
        <begin position="654"/>
        <end position="665"/>
    </location>
</feature>
<comment type="catalytic activity">
    <reaction evidence="19">
        <text>L-seryl-[protein] + ATP = O-phospho-L-seryl-[protein] + ADP + H(+)</text>
        <dbReference type="Rhea" id="RHEA:17989"/>
        <dbReference type="Rhea" id="RHEA-COMP:9863"/>
        <dbReference type="Rhea" id="RHEA-COMP:11604"/>
        <dbReference type="ChEBI" id="CHEBI:15378"/>
        <dbReference type="ChEBI" id="CHEBI:29999"/>
        <dbReference type="ChEBI" id="CHEBI:30616"/>
        <dbReference type="ChEBI" id="CHEBI:83421"/>
        <dbReference type="ChEBI" id="CHEBI:456216"/>
        <dbReference type="EC" id="2.7.11.1"/>
    </reaction>
</comment>
<dbReference type="GO" id="GO:0004674">
    <property type="term" value="F:protein serine/threonine kinase activity"/>
    <property type="evidence" value="ECO:0007669"/>
    <property type="project" value="UniProtKB-KW"/>
</dbReference>
<keyword evidence="5" id="KW-0963">Cytoplasm</keyword>
<evidence type="ECO:0000256" key="13">
    <source>
        <dbReference type="ARBA" id="ARBA00022777"/>
    </source>
</evidence>
<evidence type="ECO:0000256" key="19">
    <source>
        <dbReference type="ARBA" id="ARBA00048679"/>
    </source>
</evidence>
<keyword evidence="12" id="KW-0547">Nucleotide-binding</keyword>
<dbReference type="InterPro" id="IPR011009">
    <property type="entry name" value="Kinase-like_dom_sf"/>
</dbReference>
<evidence type="ECO:0000256" key="16">
    <source>
        <dbReference type="ARBA" id="ARBA00022859"/>
    </source>
</evidence>
<dbReference type="Proteomes" id="UP001445076">
    <property type="component" value="Unassembled WGS sequence"/>
</dbReference>
<evidence type="ECO:0000313" key="25">
    <source>
        <dbReference type="EMBL" id="KAK8737881.1"/>
    </source>
</evidence>
<feature type="region of interest" description="Disordered" evidence="23">
    <location>
        <begin position="544"/>
        <end position="665"/>
    </location>
</feature>
<keyword evidence="8" id="KW-0597">Phosphoprotein</keyword>
<keyword evidence="26" id="KW-1185">Reference proteome</keyword>
<evidence type="ECO:0000256" key="23">
    <source>
        <dbReference type="SAM" id="MobiDB-lite"/>
    </source>
</evidence>
<keyword evidence="15" id="KW-0460">Magnesium</keyword>
<keyword evidence="14" id="KW-0067">ATP-binding</keyword>
<evidence type="ECO:0000256" key="21">
    <source>
        <dbReference type="ARBA" id="ARBA00068351"/>
    </source>
</evidence>
<dbReference type="Gene3D" id="3.30.200.20">
    <property type="entry name" value="Phosphorylase Kinase, domain 1"/>
    <property type="match status" value="1"/>
</dbReference>